<accession>A0ABY0CV57</accession>
<reference evidence="1 2" key="1">
    <citation type="submission" date="2019-01" db="EMBL/GenBank/DDBJ databases">
        <title>Lujinxingia litoralis gen. nov., sp. nov. and Lujinxingia sediminis gen. nov., sp. nov., new members in the order Bradymonadales, isolated from coastal sediment.</title>
        <authorList>
            <person name="Li C.-M."/>
        </authorList>
    </citation>
    <scope>NUCLEOTIDE SEQUENCE [LARGE SCALE GENOMIC DNA]</scope>
    <source>
        <strain evidence="1 2">SEH01</strain>
    </source>
</reference>
<evidence type="ECO:0000313" key="1">
    <source>
        <dbReference type="EMBL" id="RVU46673.1"/>
    </source>
</evidence>
<proteinExistence type="predicted"/>
<dbReference type="RefSeq" id="WP_127779511.1">
    <property type="nucleotide sequence ID" value="NZ_SADD01000002.1"/>
</dbReference>
<keyword evidence="2" id="KW-1185">Reference proteome</keyword>
<organism evidence="1 2">
    <name type="scientific">Lujinxingia sediminis</name>
    <dbReference type="NCBI Taxonomy" id="2480984"/>
    <lineage>
        <taxon>Bacteria</taxon>
        <taxon>Deltaproteobacteria</taxon>
        <taxon>Bradymonadales</taxon>
        <taxon>Lujinxingiaceae</taxon>
        <taxon>Lujinxingia</taxon>
    </lineage>
</organism>
<protein>
    <submittedName>
        <fullName evidence="1">Uncharacterized protein</fullName>
    </submittedName>
</protein>
<sequence>MNREDIQLRDELADALREMVDSTCDSMLPLWLEATKQLRRDYFDAATPELPAYLKRAMSDSSRSKYKALAKWRHCVVWQNLLVDHPEVSVEGDSLLQREVDAYAETLPTLQALYFSPCDDTPPYSFSQKKSDAPTIDMAVDSEDLIIRRCVRAAWTTVKIIEACWKEAEGGPVSAFLKSSVKGSLKDVLKFTEFSKKPGNDKYIWPILRWPEEV</sequence>
<evidence type="ECO:0000313" key="2">
    <source>
        <dbReference type="Proteomes" id="UP000282926"/>
    </source>
</evidence>
<dbReference type="Proteomes" id="UP000282926">
    <property type="component" value="Unassembled WGS sequence"/>
</dbReference>
<dbReference type="EMBL" id="SADD01000002">
    <property type="protein sequence ID" value="RVU46673.1"/>
    <property type="molecule type" value="Genomic_DNA"/>
</dbReference>
<gene>
    <name evidence="1" type="ORF">EA187_05925</name>
</gene>
<comment type="caution">
    <text evidence="1">The sequence shown here is derived from an EMBL/GenBank/DDBJ whole genome shotgun (WGS) entry which is preliminary data.</text>
</comment>
<name>A0ABY0CV57_9DELT</name>